<evidence type="ECO:0000256" key="1">
    <source>
        <dbReference type="SAM" id="MobiDB-lite"/>
    </source>
</evidence>
<reference evidence="2 3" key="1">
    <citation type="journal article" date="2014" name="Agronomy (Basel)">
        <title>A Draft Genome Sequence for Ensete ventricosum, the Drought-Tolerant Tree Against Hunger.</title>
        <authorList>
            <person name="Harrison J."/>
            <person name="Moore K.A."/>
            <person name="Paszkiewicz K."/>
            <person name="Jones T."/>
            <person name="Grant M."/>
            <person name="Ambacheew D."/>
            <person name="Muzemil S."/>
            <person name="Studholme D.J."/>
        </authorList>
    </citation>
    <scope>NUCLEOTIDE SEQUENCE [LARGE SCALE GENOMIC DNA]</scope>
</reference>
<evidence type="ECO:0000313" key="3">
    <source>
        <dbReference type="Proteomes" id="UP000287651"/>
    </source>
</evidence>
<name>A0A426ZNY2_ENSVE</name>
<gene>
    <name evidence="2" type="ORF">B296_00007526</name>
</gene>
<accession>A0A426ZNY2</accession>
<proteinExistence type="predicted"/>
<feature type="region of interest" description="Disordered" evidence="1">
    <location>
        <begin position="1"/>
        <end position="27"/>
    </location>
</feature>
<dbReference type="EMBL" id="AMZH03005745">
    <property type="protein sequence ID" value="RRT65634.1"/>
    <property type="molecule type" value="Genomic_DNA"/>
</dbReference>
<sequence>MTDPKPTSRRVGRRNGGSPREMAGTRTAGAVQLEVGHPLALNSRREHVSGLPVGGGVLPLALRFPLQRNPLVFVPSCCRPQAALVILLMGHGSTFLPARNEGLPCKKLQLEGAGGQIL</sequence>
<evidence type="ECO:0000313" key="2">
    <source>
        <dbReference type="EMBL" id="RRT65634.1"/>
    </source>
</evidence>
<dbReference type="AlphaFoldDB" id="A0A426ZNY2"/>
<protein>
    <submittedName>
        <fullName evidence="2">Uncharacterized protein</fullName>
    </submittedName>
</protein>
<comment type="caution">
    <text evidence="2">The sequence shown here is derived from an EMBL/GenBank/DDBJ whole genome shotgun (WGS) entry which is preliminary data.</text>
</comment>
<dbReference type="Proteomes" id="UP000287651">
    <property type="component" value="Unassembled WGS sequence"/>
</dbReference>
<organism evidence="2 3">
    <name type="scientific">Ensete ventricosum</name>
    <name type="common">Abyssinian banana</name>
    <name type="synonym">Musa ensete</name>
    <dbReference type="NCBI Taxonomy" id="4639"/>
    <lineage>
        <taxon>Eukaryota</taxon>
        <taxon>Viridiplantae</taxon>
        <taxon>Streptophyta</taxon>
        <taxon>Embryophyta</taxon>
        <taxon>Tracheophyta</taxon>
        <taxon>Spermatophyta</taxon>
        <taxon>Magnoliopsida</taxon>
        <taxon>Liliopsida</taxon>
        <taxon>Zingiberales</taxon>
        <taxon>Musaceae</taxon>
        <taxon>Ensete</taxon>
    </lineage>
</organism>